<accession>A0A368KHF2</accession>
<comment type="caution">
    <text evidence="1">The sequence shown here is derived from an EMBL/GenBank/DDBJ whole genome shotgun (WGS) entry which is preliminary data.</text>
</comment>
<keyword evidence="2" id="KW-1185">Reference proteome</keyword>
<evidence type="ECO:0008006" key="3">
    <source>
        <dbReference type="Google" id="ProtNLM"/>
    </source>
</evidence>
<evidence type="ECO:0000313" key="1">
    <source>
        <dbReference type="EMBL" id="RCS31287.1"/>
    </source>
</evidence>
<dbReference type="InterPro" id="IPR032710">
    <property type="entry name" value="NTF2-like_dom_sf"/>
</dbReference>
<gene>
    <name evidence="1" type="ORF">DEO45_00995</name>
</gene>
<reference evidence="1 2" key="1">
    <citation type="submission" date="2018-05" db="EMBL/GenBank/DDBJ databases">
        <title>Draft genome sequence of Rhodanobacter denitrificans Yn1 isolated from gold copper mine.</title>
        <authorList>
            <person name="Yang N."/>
            <person name="Mazhar H.S."/>
            <person name="Rensing C."/>
        </authorList>
    </citation>
    <scope>NUCLEOTIDE SEQUENCE [LARGE SCALE GENOMIC DNA]</scope>
    <source>
        <strain evidence="1 2">Yn1</strain>
    </source>
</reference>
<sequence length="104" mass="11032">MAARDRTTARLIQRVLPAAPLRHVEITSPGGAMSVPIGVAQVVAAFAACRNRHGMDAFAALFAPDAEFANVAGRWWKGCAGIGAAHEFAHAMPFRHLMATRIPG</sequence>
<dbReference type="Proteomes" id="UP000252387">
    <property type="component" value="Unassembled WGS sequence"/>
</dbReference>
<dbReference type="EMBL" id="QFWQ01000002">
    <property type="protein sequence ID" value="RCS31287.1"/>
    <property type="molecule type" value="Genomic_DNA"/>
</dbReference>
<dbReference type="AlphaFoldDB" id="A0A368KHF2"/>
<organism evidence="1 2">
    <name type="scientific">Rhodanobacter denitrificans</name>
    <dbReference type="NCBI Taxonomy" id="666685"/>
    <lineage>
        <taxon>Bacteria</taxon>
        <taxon>Pseudomonadati</taxon>
        <taxon>Pseudomonadota</taxon>
        <taxon>Gammaproteobacteria</taxon>
        <taxon>Lysobacterales</taxon>
        <taxon>Rhodanobacteraceae</taxon>
        <taxon>Rhodanobacter</taxon>
    </lineage>
</organism>
<dbReference type="SUPFAM" id="SSF54427">
    <property type="entry name" value="NTF2-like"/>
    <property type="match status" value="1"/>
</dbReference>
<dbReference type="Gene3D" id="3.10.450.50">
    <property type="match status" value="1"/>
</dbReference>
<name>A0A368KHF2_9GAMM</name>
<proteinExistence type="predicted"/>
<evidence type="ECO:0000313" key="2">
    <source>
        <dbReference type="Proteomes" id="UP000252387"/>
    </source>
</evidence>
<protein>
    <recommendedName>
        <fullName evidence="3">SnoaL-like domain-containing protein</fullName>
    </recommendedName>
</protein>